<comment type="caution">
    <text evidence="3">The sequence shown here is derived from an EMBL/GenBank/DDBJ whole genome shotgun (WGS) entry which is preliminary data.</text>
</comment>
<name>A0ABU2S6A5_9ACTN</name>
<dbReference type="InterPro" id="IPR051017">
    <property type="entry name" value="Aldolase-II_Adducin_sf"/>
</dbReference>
<keyword evidence="4" id="KW-1185">Reference proteome</keyword>
<dbReference type="RefSeq" id="WP_311618764.1">
    <property type="nucleotide sequence ID" value="NZ_JAVREV010000009.1"/>
</dbReference>
<reference evidence="4" key="1">
    <citation type="submission" date="2023-07" db="EMBL/GenBank/DDBJ databases">
        <title>30 novel species of actinomycetes from the DSMZ collection.</title>
        <authorList>
            <person name="Nouioui I."/>
        </authorList>
    </citation>
    <scope>NUCLEOTIDE SEQUENCE [LARGE SCALE GENOMIC DNA]</scope>
    <source>
        <strain evidence="4">DSM 41886</strain>
    </source>
</reference>
<accession>A0ABU2S6A5</accession>
<protein>
    <submittedName>
        <fullName evidence="3">Class II aldolase/adducin family protein</fullName>
    </submittedName>
</protein>
<dbReference type="NCBIfam" id="NF004855">
    <property type="entry name" value="PRK06208.1"/>
    <property type="match status" value="1"/>
</dbReference>
<evidence type="ECO:0000313" key="4">
    <source>
        <dbReference type="Proteomes" id="UP001183615"/>
    </source>
</evidence>
<dbReference type="PANTHER" id="PTHR10672">
    <property type="entry name" value="ADDUCIN"/>
    <property type="match status" value="1"/>
</dbReference>
<dbReference type="InterPro" id="IPR001303">
    <property type="entry name" value="Aldolase_II/adducin_N"/>
</dbReference>
<dbReference type="Gene3D" id="3.40.225.10">
    <property type="entry name" value="Class II aldolase/adducin N-terminal domain"/>
    <property type="match status" value="1"/>
</dbReference>
<dbReference type="PANTHER" id="PTHR10672:SF3">
    <property type="entry name" value="PROTEIN HU-LI TAI SHAO"/>
    <property type="match status" value="1"/>
</dbReference>
<organism evidence="3 4">
    <name type="scientific">Streptomyces johnsoniae</name>
    <dbReference type="NCBI Taxonomy" id="3075532"/>
    <lineage>
        <taxon>Bacteria</taxon>
        <taxon>Bacillati</taxon>
        <taxon>Actinomycetota</taxon>
        <taxon>Actinomycetes</taxon>
        <taxon>Kitasatosporales</taxon>
        <taxon>Streptomycetaceae</taxon>
        <taxon>Streptomyces</taxon>
    </lineage>
</organism>
<evidence type="ECO:0000313" key="3">
    <source>
        <dbReference type="EMBL" id="MDT0444512.1"/>
    </source>
</evidence>
<comment type="similarity">
    <text evidence="1">Belongs to the aldolase class II family.</text>
</comment>
<dbReference type="Pfam" id="PF00596">
    <property type="entry name" value="Aldolase_II"/>
    <property type="match status" value="1"/>
</dbReference>
<gene>
    <name evidence="3" type="ORF">RM779_18170</name>
</gene>
<proteinExistence type="inferred from homology"/>
<sequence length="259" mass="28170">MSASDADGLAARRARQTSLLRALRLLARLGMTEGIAGHITVRDPLLPDHYWVNPFVVDFTAVTASDLQLLGPTGEIVMGRGRLNPSVHPLHGELHRARPDLAAFVHSHSMHGKTWSSLGRLLDPITQDACAIYRRHGLYRNFRGLISEVEEGKEIAAAYGDNTGLILVNHGFLAGGRSVAEAVWWFVVMERAAQSQLMAEAVGKPILIDEEVARATGDILASVEYAEIQFENLYQSLFASPVPVSGGEERQPAEEEAGA</sequence>
<dbReference type="InterPro" id="IPR036409">
    <property type="entry name" value="Aldolase_II/adducin_N_sf"/>
</dbReference>
<dbReference type="SUPFAM" id="SSF53639">
    <property type="entry name" value="AraD/HMP-PK domain-like"/>
    <property type="match status" value="1"/>
</dbReference>
<evidence type="ECO:0000259" key="2">
    <source>
        <dbReference type="SMART" id="SM01007"/>
    </source>
</evidence>
<dbReference type="EMBL" id="JAVREV010000009">
    <property type="protein sequence ID" value="MDT0444512.1"/>
    <property type="molecule type" value="Genomic_DNA"/>
</dbReference>
<dbReference type="SMART" id="SM01007">
    <property type="entry name" value="Aldolase_II"/>
    <property type="match status" value="1"/>
</dbReference>
<feature type="domain" description="Class II aldolase/adducin N-terminal" evidence="2">
    <location>
        <begin position="17"/>
        <end position="197"/>
    </location>
</feature>
<dbReference type="Proteomes" id="UP001183615">
    <property type="component" value="Unassembled WGS sequence"/>
</dbReference>
<evidence type="ECO:0000256" key="1">
    <source>
        <dbReference type="ARBA" id="ARBA00037961"/>
    </source>
</evidence>